<dbReference type="Proteomes" id="UP000318704">
    <property type="component" value="Chromosome"/>
</dbReference>
<sequence length="191" mass="22039">MKDWIPLITELIWPTLIGFLIWWNKKWFVEFLDIIKKRVEEGGEIQLGPAGFSVGNAPLLPASVNPDDMIDDGSELENSQDTIPDEPSSNAIADKILLSHRTAFWKIKNGRAYYKIFITTHADNQETKSKIQKVVYHLHPTFKNPRRVISSEENDFLLKTNGWGEFVVRAEVYLEDIDEPVKLNRYIDLNP</sequence>
<dbReference type="PROSITE" id="PS51037">
    <property type="entry name" value="YEATS"/>
    <property type="match status" value="1"/>
</dbReference>
<dbReference type="InterPro" id="IPR046888">
    <property type="entry name" value="pYEATS"/>
</dbReference>
<evidence type="ECO:0000313" key="3">
    <source>
        <dbReference type="Proteomes" id="UP000318704"/>
    </source>
</evidence>
<proteinExistence type="predicted"/>
<dbReference type="GO" id="GO:0006355">
    <property type="term" value="P:regulation of DNA-templated transcription"/>
    <property type="evidence" value="ECO:0007669"/>
    <property type="project" value="InterPro"/>
</dbReference>
<evidence type="ECO:0000259" key="1">
    <source>
        <dbReference type="PROSITE" id="PS51037"/>
    </source>
</evidence>
<evidence type="ECO:0000313" key="2">
    <source>
        <dbReference type="EMBL" id="QDT98021.1"/>
    </source>
</evidence>
<dbReference type="EMBL" id="CP037920">
    <property type="protein sequence ID" value="QDT98021.1"/>
    <property type="molecule type" value="Genomic_DNA"/>
</dbReference>
<reference evidence="2 3" key="1">
    <citation type="submission" date="2019-03" db="EMBL/GenBank/DDBJ databases">
        <title>Deep-cultivation of Planctomycetes and their phenomic and genomic characterization uncovers novel biology.</title>
        <authorList>
            <person name="Wiegand S."/>
            <person name="Jogler M."/>
            <person name="Boedeker C."/>
            <person name="Pinto D."/>
            <person name="Vollmers J."/>
            <person name="Rivas-Marin E."/>
            <person name="Kohn T."/>
            <person name="Peeters S.H."/>
            <person name="Heuer A."/>
            <person name="Rast P."/>
            <person name="Oberbeckmann S."/>
            <person name="Bunk B."/>
            <person name="Jeske O."/>
            <person name="Meyerdierks A."/>
            <person name="Storesund J.E."/>
            <person name="Kallscheuer N."/>
            <person name="Luecker S."/>
            <person name="Lage O.M."/>
            <person name="Pohl T."/>
            <person name="Merkel B.J."/>
            <person name="Hornburger P."/>
            <person name="Mueller R.-W."/>
            <person name="Bruemmer F."/>
            <person name="Labrenz M."/>
            <person name="Spormann A.M."/>
            <person name="Op den Camp H."/>
            <person name="Overmann J."/>
            <person name="Amann R."/>
            <person name="Jetten M.S.M."/>
            <person name="Mascher T."/>
            <person name="Medema M.H."/>
            <person name="Devos D.P."/>
            <person name="Kaster A.-K."/>
            <person name="Ovreas L."/>
            <person name="Rohde M."/>
            <person name="Galperin M.Y."/>
            <person name="Jogler C."/>
        </authorList>
    </citation>
    <scope>NUCLEOTIDE SEQUENCE [LARGE SCALE GENOMIC DNA]</scope>
    <source>
        <strain evidence="2 3">V144</strain>
    </source>
</reference>
<name>A0A517VYF4_9PLAN</name>
<dbReference type="RefSeq" id="WP_144986341.1">
    <property type="nucleotide sequence ID" value="NZ_CP037920.1"/>
</dbReference>
<organism evidence="2 3">
    <name type="scientific">Gimesia aquarii</name>
    <dbReference type="NCBI Taxonomy" id="2527964"/>
    <lineage>
        <taxon>Bacteria</taxon>
        <taxon>Pseudomonadati</taxon>
        <taxon>Planctomycetota</taxon>
        <taxon>Planctomycetia</taxon>
        <taxon>Planctomycetales</taxon>
        <taxon>Planctomycetaceae</taxon>
        <taxon>Gimesia</taxon>
    </lineage>
</organism>
<dbReference type="AlphaFoldDB" id="A0A517VYF4"/>
<dbReference type="KEGG" id="gaw:V144x_35050"/>
<dbReference type="PANTHER" id="PTHR23195">
    <property type="entry name" value="YEATS DOMAIN"/>
    <property type="match status" value="1"/>
</dbReference>
<gene>
    <name evidence="2" type="ORF">V144x_35050</name>
</gene>
<dbReference type="InterPro" id="IPR055129">
    <property type="entry name" value="YEATS_dom"/>
</dbReference>
<dbReference type="InterPro" id="IPR038704">
    <property type="entry name" value="YEAST_sf"/>
</dbReference>
<feature type="domain" description="YEATS" evidence="1">
    <location>
        <begin position="75"/>
        <end position="191"/>
    </location>
</feature>
<dbReference type="Gene3D" id="2.60.40.1970">
    <property type="entry name" value="YEATS domain"/>
    <property type="match status" value="1"/>
</dbReference>
<dbReference type="Pfam" id="PF20305">
    <property type="entry name" value="pYEATS"/>
    <property type="match status" value="1"/>
</dbReference>
<protein>
    <submittedName>
        <fullName evidence="2">YEATS family protein</fullName>
    </submittedName>
</protein>
<accession>A0A517VYF4</accession>
<dbReference type="InterPro" id="IPR005033">
    <property type="entry name" value="YEATS"/>
</dbReference>